<comment type="caution">
    <text evidence="2">The sequence shown here is derived from an EMBL/GenBank/DDBJ whole genome shotgun (WGS) entry which is preliminary data.</text>
</comment>
<feature type="region of interest" description="Disordered" evidence="1">
    <location>
        <begin position="98"/>
        <end position="117"/>
    </location>
</feature>
<evidence type="ECO:0000313" key="3">
    <source>
        <dbReference type="Proteomes" id="UP000765509"/>
    </source>
</evidence>
<dbReference type="Proteomes" id="UP000765509">
    <property type="component" value="Unassembled WGS sequence"/>
</dbReference>
<dbReference type="AlphaFoldDB" id="A0A9Q3HE11"/>
<dbReference type="EMBL" id="AVOT02016032">
    <property type="protein sequence ID" value="MBW0500862.1"/>
    <property type="molecule type" value="Genomic_DNA"/>
</dbReference>
<protein>
    <submittedName>
        <fullName evidence="2">Uncharacterized protein</fullName>
    </submittedName>
</protein>
<sequence>MPRKQTQRQPNPGPSGTRWSEDLYHKPTQHNEAPIPGPSPSSEPPEDIATCEPEPQVAPTQSMEEPFARHATPHSVIIIADMPIGSPPPIYAFLTLPSSTTTPDLPPTAAESPTPSSTLVASCSHSYDDACQEFTDLQPTLITGENLASINSN</sequence>
<reference evidence="2" key="1">
    <citation type="submission" date="2021-03" db="EMBL/GenBank/DDBJ databases">
        <title>Draft genome sequence of rust myrtle Austropuccinia psidii MF-1, a brazilian biotype.</title>
        <authorList>
            <person name="Quecine M.C."/>
            <person name="Pachon D.M.R."/>
            <person name="Bonatelli M.L."/>
            <person name="Correr F.H."/>
            <person name="Franceschini L.M."/>
            <person name="Leite T.F."/>
            <person name="Margarido G.R.A."/>
            <person name="Almeida C.A."/>
            <person name="Ferrarezi J.A."/>
            <person name="Labate C.A."/>
        </authorList>
    </citation>
    <scope>NUCLEOTIDE SEQUENCE</scope>
    <source>
        <strain evidence="2">MF-1</strain>
    </source>
</reference>
<organism evidence="2 3">
    <name type="scientific">Austropuccinia psidii MF-1</name>
    <dbReference type="NCBI Taxonomy" id="1389203"/>
    <lineage>
        <taxon>Eukaryota</taxon>
        <taxon>Fungi</taxon>
        <taxon>Dikarya</taxon>
        <taxon>Basidiomycota</taxon>
        <taxon>Pucciniomycotina</taxon>
        <taxon>Pucciniomycetes</taxon>
        <taxon>Pucciniales</taxon>
        <taxon>Sphaerophragmiaceae</taxon>
        <taxon>Austropuccinia</taxon>
    </lineage>
</organism>
<name>A0A9Q3HE11_9BASI</name>
<feature type="region of interest" description="Disordered" evidence="1">
    <location>
        <begin position="1"/>
        <end position="69"/>
    </location>
</feature>
<accession>A0A9Q3HE11</accession>
<gene>
    <name evidence="2" type="ORF">O181_040577</name>
</gene>
<keyword evidence="3" id="KW-1185">Reference proteome</keyword>
<proteinExistence type="predicted"/>
<evidence type="ECO:0000313" key="2">
    <source>
        <dbReference type="EMBL" id="MBW0500862.1"/>
    </source>
</evidence>
<evidence type="ECO:0000256" key="1">
    <source>
        <dbReference type="SAM" id="MobiDB-lite"/>
    </source>
</evidence>